<dbReference type="EMBL" id="BART01025875">
    <property type="protein sequence ID" value="GAG90906.1"/>
    <property type="molecule type" value="Genomic_DNA"/>
</dbReference>
<feature type="non-terminal residue" evidence="2">
    <location>
        <position position="124"/>
    </location>
</feature>
<dbReference type="SUPFAM" id="SSF53335">
    <property type="entry name" value="S-adenosyl-L-methionine-dependent methyltransferases"/>
    <property type="match status" value="1"/>
</dbReference>
<reference evidence="2" key="1">
    <citation type="journal article" date="2014" name="Front. Microbiol.">
        <title>High frequency of phylogenetically diverse reductive dehalogenase-homologous genes in deep subseafloor sedimentary metagenomes.</title>
        <authorList>
            <person name="Kawai M."/>
            <person name="Futagami T."/>
            <person name="Toyoda A."/>
            <person name="Takaki Y."/>
            <person name="Nishi S."/>
            <person name="Hori S."/>
            <person name="Arai W."/>
            <person name="Tsubouchi T."/>
            <person name="Morono Y."/>
            <person name="Uchiyama I."/>
            <person name="Ito T."/>
            <person name="Fujiyama A."/>
            <person name="Inagaki F."/>
            <person name="Takami H."/>
        </authorList>
    </citation>
    <scope>NUCLEOTIDE SEQUENCE</scope>
    <source>
        <strain evidence="2">Expedition CK06-06</strain>
    </source>
</reference>
<evidence type="ECO:0000313" key="2">
    <source>
        <dbReference type="EMBL" id="GAG90906.1"/>
    </source>
</evidence>
<dbReference type="Pfam" id="PF13649">
    <property type="entry name" value="Methyltransf_25"/>
    <property type="match status" value="1"/>
</dbReference>
<organism evidence="2">
    <name type="scientific">marine sediment metagenome</name>
    <dbReference type="NCBI Taxonomy" id="412755"/>
    <lineage>
        <taxon>unclassified sequences</taxon>
        <taxon>metagenomes</taxon>
        <taxon>ecological metagenomes</taxon>
    </lineage>
</organism>
<sequence>MTDRKKFFGEIAQDWEREHQNNKERGRLRKLFKHFLLSREDWIMDAGCGTGRLVPFILEAVGEEGILVESDFSREMLKIGKDKYKQKNLYFIQADGQMIPLRENIFDAVVCFALFPHLPDKARA</sequence>
<dbReference type="CDD" id="cd02440">
    <property type="entry name" value="AdoMet_MTases"/>
    <property type="match status" value="1"/>
</dbReference>
<accession>X1D316</accession>
<gene>
    <name evidence="2" type="ORF">S01H4_46326</name>
</gene>
<dbReference type="Gene3D" id="3.40.50.150">
    <property type="entry name" value="Vaccinia Virus protein VP39"/>
    <property type="match status" value="1"/>
</dbReference>
<dbReference type="InterPro" id="IPR029063">
    <property type="entry name" value="SAM-dependent_MTases_sf"/>
</dbReference>
<comment type="caution">
    <text evidence="2">The sequence shown here is derived from an EMBL/GenBank/DDBJ whole genome shotgun (WGS) entry which is preliminary data.</text>
</comment>
<feature type="domain" description="Methyltransferase" evidence="1">
    <location>
        <begin position="43"/>
        <end position="122"/>
    </location>
</feature>
<name>X1D316_9ZZZZ</name>
<proteinExistence type="predicted"/>
<protein>
    <recommendedName>
        <fullName evidence="1">Methyltransferase domain-containing protein</fullName>
    </recommendedName>
</protein>
<dbReference type="InterPro" id="IPR041698">
    <property type="entry name" value="Methyltransf_25"/>
</dbReference>
<dbReference type="AlphaFoldDB" id="X1D316"/>
<evidence type="ECO:0000259" key="1">
    <source>
        <dbReference type="Pfam" id="PF13649"/>
    </source>
</evidence>